<sequence>MAELIELQSPRLVLRQWRASDLEPFAALNADPVVMEYFPACLTRAQSDALAARIQAHFDQHGFGLWALERQDSGAFIGFTGLLQVGFTAAFTPAVEIGWRLAREHWGQGFAREAAQAALACGFARLQLAELVSFTVPANRRSRAVMAALGMQHDPQDDFDHPTLPLGHPLRRHVLYRLNREQWLEQRQ</sequence>
<dbReference type="GO" id="GO:0016747">
    <property type="term" value="F:acyltransferase activity, transferring groups other than amino-acyl groups"/>
    <property type="evidence" value="ECO:0007669"/>
    <property type="project" value="InterPro"/>
</dbReference>
<gene>
    <name evidence="2" type="ORF">D3879_01620</name>
</gene>
<keyword evidence="3" id="KW-1185">Reference proteome</keyword>
<dbReference type="OrthoDB" id="9801656at2"/>
<dbReference type="PROSITE" id="PS51186">
    <property type="entry name" value="GNAT"/>
    <property type="match status" value="1"/>
</dbReference>
<dbReference type="Pfam" id="PF13302">
    <property type="entry name" value="Acetyltransf_3"/>
    <property type="match status" value="1"/>
</dbReference>
<keyword evidence="2" id="KW-0808">Transferase</keyword>
<dbReference type="EMBL" id="QYUR01000002">
    <property type="protein sequence ID" value="RJG14305.1"/>
    <property type="molecule type" value="Genomic_DNA"/>
</dbReference>
<protein>
    <submittedName>
        <fullName evidence="2">N-acetyltransferase</fullName>
    </submittedName>
</protein>
<evidence type="ECO:0000313" key="2">
    <source>
        <dbReference type="EMBL" id="RJG14305.1"/>
    </source>
</evidence>
<dbReference type="InterPro" id="IPR000182">
    <property type="entry name" value="GNAT_dom"/>
</dbReference>
<reference evidence="2 3" key="1">
    <citation type="submission" date="2018-09" db="EMBL/GenBank/DDBJ databases">
        <authorList>
            <person name="Zhu H."/>
        </authorList>
    </citation>
    <scope>NUCLEOTIDE SEQUENCE [LARGE SCALE GENOMIC DNA]</scope>
    <source>
        <strain evidence="2 3">K1S02-6</strain>
    </source>
</reference>
<dbReference type="InterPro" id="IPR051531">
    <property type="entry name" value="N-acetyltransferase"/>
</dbReference>
<dbReference type="AlphaFoldDB" id="A0A418XPE2"/>
<proteinExistence type="predicted"/>
<comment type="caution">
    <text evidence="2">The sequence shown here is derived from an EMBL/GenBank/DDBJ whole genome shotgun (WGS) entry which is preliminary data.</text>
</comment>
<dbReference type="RefSeq" id="WP_119954854.1">
    <property type="nucleotide sequence ID" value="NZ_QYUR01000002.1"/>
</dbReference>
<feature type="domain" description="N-acetyltransferase" evidence="1">
    <location>
        <begin position="12"/>
        <end position="181"/>
    </location>
</feature>
<name>A0A418XPE2_9PSED</name>
<organism evidence="2 3">
    <name type="scientific">Pseudomonas cavernicola</name>
    <dbReference type="NCBI Taxonomy" id="2320866"/>
    <lineage>
        <taxon>Bacteria</taxon>
        <taxon>Pseudomonadati</taxon>
        <taxon>Pseudomonadota</taxon>
        <taxon>Gammaproteobacteria</taxon>
        <taxon>Pseudomonadales</taxon>
        <taxon>Pseudomonadaceae</taxon>
        <taxon>Pseudomonas</taxon>
    </lineage>
</organism>
<dbReference type="Proteomes" id="UP000284021">
    <property type="component" value="Unassembled WGS sequence"/>
</dbReference>
<dbReference type="SUPFAM" id="SSF55729">
    <property type="entry name" value="Acyl-CoA N-acyltransferases (Nat)"/>
    <property type="match status" value="1"/>
</dbReference>
<accession>A0A418XPE2</accession>
<evidence type="ECO:0000313" key="3">
    <source>
        <dbReference type="Proteomes" id="UP000284021"/>
    </source>
</evidence>
<dbReference type="PANTHER" id="PTHR43792">
    <property type="entry name" value="GNAT FAMILY, PUTATIVE (AFU_ORTHOLOGUE AFUA_3G00765)-RELATED-RELATED"/>
    <property type="match status" value="1"/>
</dbReference>
<dbReference type="InterPro" id="IPR016181">
    <property type="entry name" value="Acyl_CoA_acyltransferase"/>
</dbReference>
<evidence type="ECO:0000259" key="1">
    <source>
        <dbReference type="PROSITE" id="PS51186"/>
    </source>
</evidence>
<dbReference type="Gene3D" id="3.40.630.30">
    <property type="match status" value="1"/>
</dbReference>
<dbReference type="PANTHER" id="PTHR43792:SF1">
    <property type="entry name" value="N-ACETYLTRANSFERASE DOMAIN-CONTAINING PROTEIN"/>
    <property type="match status" value="1"/>
</dbReference>